<dbReference type="OrthoDB" id="965858at2759"/>
<dbReference type="GO" id="GO:0003676">
    <property type="term" value="F:nucleic acid binding"/>
    <property type="evidence" value="ECO:0007669"/>
    <property type="project" value="InterPro"/>
</dbReference>
<feature type="domain" description="RNase H type-1" evidence="1">
    <location>
        <begin position="166"/>
        <end position="219"/>
    </location>
</feature>
<dbReference type="CDD" id="cd06222">
    <property type="entry name" value="RNase_H_like"/>
    <property type="match status" value="1"/>
</dbReference>
<reference evidence="2" key="1">
    <citation type="journal article" date="2020" name="Nat. Genet.">
        <title>Genomic diversifications of five Gossypium allopolyploid species and their impact on cotton improvement.</title>
        <authorList>
            <person name="Chen Z.J."/>
            <person name="Sreedasyam A."/>
            <person name="Ando A."/>
            <person name="Song Q."/>
            <person name="De Santiago L.M."/>
            <person name="Hulse-Kemp A.M."/>
            <person name="Ding M."/>
            <person name="Ye W."/>
            <person name="Kirkbride R.C."/>
            <person name="Jenkins J."/>
            <person name="Plott C."/>
            <person name="Lovell J."/>
            <person name="Lin Y.M."/>
            <person name="Vaughn R."/>
            <person name="Liu B."/>
            <person name="Simpson S."/>
            <person name="Scheffler B.E."/>
            <person name="Wen L."/>
            <person name="Saski C.A."/>
            <person name="Grover C.E."/>
            <person name="Hu G."/>
            <person name="Conover J.L."/>
            <person name="Carlson J.W."/>
            <person name="Shu S."/>
            <person name="Boston L.B."/>
            <person name="Williams M."/>
            <person name="Peterson D.G."/>
            <person name="McGee K."/>
            <person name="Jones D.C."/>
            <person name="Wendel J.F."/>
            <person name="Stelly D.M."/>
            <person name="Grimwood J."/>
            <person name="Schmutz J."/>
        </authorList>
    </citation>
    <scope>NUCLEOTIDE SEQUENCE [LARGE SCALE GENOMIC DNA]</scope>
    <source>
        <strain evidence="2">cv. TM-1</strain>
    </source>
</reference>
<dbReference type="PaxDb" id="3635-A0A1U8MQ64"/>
<reference evidence="3" key="2">
    <citation type="submission" date="2025-08" db="UniProtKB">
        <authorList>
            <consortium name="RefSeq"/>
        </authorList>
    </citation>
    <scope>IDENTIFICATION</scope>
</reference>
<dbReference type="GeneID" id="107940076"/>
<dbReference type="SUPFAM" id="SSF53098">
    <property type="entry name" value="Ribonuclease H-like"/>
    <property type="match status" value="1"/>
</dbReference>
<gene>
    <name evidence="3" type="primary">LOC107940076</name>
</gene>
<dbReference type="PANTHER" id="PTHR47723">
    <property type="entry name" value="OS05G0353850 PROTEIN"/>
    <property type="match status" value="1"/>
</dbReference>
<dbReference type="Pfam" id="PF13456">
    <property type="entry name" value="RVT_3"/>
    <property type="match status" value="1"/>
</dbReference>
<evidence type="ECO:0000313" key="2">
    <source>
        <dbReference type="Proteomes" id="UP000818029"/>
    </source>
</evidence>
<dbReference type="InterPro" id="IPR044730">
    <property type="entry name" value="RNase_H-like_dom_plant"/>
</dbReference>
<dbReference type="KEGG" id="ghi:107940076"/>
<organism evidence="2 3">
    <name type="scientific">Gossypium hirsutum</name>
    <name type="common">Upland cotton</name>
    <name type="synonym">Gossypium mexicanum</name>
    <dbReference type="NCBI Taxonomy" id="3635"/>
    <lineage>
        <taxon>Eukaryota</taxon>
        <taxon>Viridiplantae</taxon>
        <taxon>Streptophyta</taxon>
        <taxon>Embryophyta</taxon>
        <taxon>Tracheophyta</taxon>
        <taxon>Spermatophyta</taxon>
        <taxon>Magnoliopsida</taxon>
        <taxon>eudicotyledons</taxon>
        <taxon>Gunneridae</taxon>
        <taxon>Pentapetalae</taxon>
        <taxon>rosids</taxon>
        <taxon>malvids</taxon>
        <taxon>Malvales</taxon>
        <taxon>Malvaceae</taxon>
        <taxon>Malvoideae</taxon>
        <taxon>Gossypium</taxon>
    </lineage>
</organism>
<dbReference type="AlphaFoldDB" id="A0A1U8MQ64"/>
<sequence length="263" mass="29995">MVNEDGSWNIDLFQVWLSDDVIQCIKGILPPYPSAGVDKISWSHTSNGGFSVKSAYRMLNEGDWKPKDKKWKSVWKLLGPHRVRIIAWFVKKDPVGLAFLDFMFGAYGRTVTFSFFKENLGARERLFKFFLSWTKQLFSILKVDAKRSFNCTIEEEPFEDPIFLTIDGAVQIETGNGAVGGIIHNANGDWILGYNRHLGKCSIFNAESWGSLEGLRRIQSILSLEIRWCLRYIPRDQNQVADCLAKQALSGPDILQVFDSPHR</sequence>
<dbReference type="GO" id="GO:0004523">
    <property type="term" value="F:RNA-DNA hybrid ribonuclease activity"/>
    <property type="evidence" value="ECO:0007669"/>
    <property type="project" value="InterPro"/>
</dbReference>
<proteinExistence type="predicted"/>
<protein>
    <recommendedName>
        <fullName evidence="1">RNase H type-1 domain-containing protein</fullName>
    </recommendedName>
</protein>
<name>A0A1U8MQ64_GOSHI</name>
<dbReference type="InterPro" id="IPR002156">
    <property type="entry name" value="RNaseH_domain"/>
</dbReference>
<dbReference type="InterPro" id="IPR012337">
    <property type="entry name" value="RNaseH-like_sf"/>
</dbReference>
<dbReference type="Proteomes" id="UP000818029">
    <property type="component" value="Chromosome A09"/>
</dbReference>
<keyword evidence="2" id="KW-1185">Reference proteome</keyword>
<dbReference type="SMR" id="A0A1U8MQ64"/>
<evidence type="ECO:0000259" key="1">
    <source>
        <dbReference type="Pfam" id="PF13456"/>
    </source>
</evidence>
<dbReference type="RefSeq" id="XP_016728981.1">
    <property type="nucleotide sequence ID" value="XM_016873492.1"/>
</dbReference>
<dbReference type="InterPro" id="IPR053151">
    <property type="entry name" value="RNase_H-like"/>
</dbReference>
<dbReference type="PANTHER" id="PTHR47723:SF19">
    <property type="entry name" value="POLYNUCLEOTIDYL TRANSFERASE, RIBONUCLEASE H-LIKE SUPERFAMILY PROTEIN"/>
    <property type="match status" value="1"/>
</dbReference>
<accession>A0A1U8MQ64</accession>
<evidence type="ECO:0000313" key="3">
    <source>
        <dbReference type="RefSeq" id="XP_016728981.1"/>
    </source>
</evidence>